<keyword evidence="2" id="KW-0732">Signal</keyword>
<dbReference type="OrthoDB" id="5144514at2759"/>
<dbReference type="InterPro" id="IPR037176">
    <property type="entry name" value="Osmotin/thaumatin-like_sf"/>
</dbReference>
<dbReference type="Pfam" id="PF04681">
    <property type="entry name" value="Bys1"/>
    <property type="match status" value="1"/>
</dbReference>
<name>A0A6A5WKN2_9PLEO</name>
<organism evidence="3 4">
    <name type="scientific">Amniculicola lignicola CBS 123094</name>
    <dbReference type="NCBI Taxonomy" id="1392246"/>
    <lineage>
        <taxon>Eukaryota</taxon>
        <taxon>Fungi</taxon>
        <taxon>Dikarya</taxon>
        <taxon>Ascomycota</taxon>
        <taxon>Pezizomycotina</taxon>
        <taxon>Dothideomycetes</taxon>
        <taxon>Pleosporomycetidae</taxon>
        <taxon>Pleosporales</taxon>
        <taxon>Amniculicolaceae</taxon>
        <taxon>Amniculicola</taxon>
    </lineage>
</organism>
<evidence type="ECO:0000256" key="2">
    <source>
        <dbReference type="SAM" id="SignalP"/>
    </source>
</evidence>
<evidence type="ECO:0008006" key="5">
    <source>
        <dbReference type="Google" id="ProtNLM"/>
    </source>
</evidence>
<dbReference type="EMBL" id="ML977578">
    <property type="protein sequence ID" value="KAF2002242.1"/>
    <property type="molecule type" value="Genomic_DNA"/>
</dbReference>
<dbReference type="Proteomes" id="UP000799779">
    <property type="component" value="Unassembled WGS sequence"/>
</dbReference>
<reference evidence="3" key="1">
    <citation type="journal article" date="2020" name="Stud. Mycol.">
        <title>101 Dothideomycetes genomes: a test case for predicting lifestyles and emergence of pathogens.</title>
        <authorList>
            <person name="Haridas S."/>
            <person name="Albert R."/>
            <person name="Binder M."/>
            <person name="Bloem J."/>
            <person name="Labutti K."/>
            <person name="Salamov A."/>
            <person name="Andreopoulos B."/>
            <person name="Baker S."/>
            <person name="Barry K."/>
            <person name="Bills G."/>
            <person name="Bluhm B."/>
            <person name="Cannon C."/>
            <person name="Castanera R."/>
            <person name="Culley D."/>
            <person name="Daum C."/>
            <person name="Ezra D."/>
            <person name="Gonzalez J."/>
            <person name="Henrissat B."/>
            <person name="Kuo A."/>
            <person name="Liang C."/>
            <person name="Lipzen A."/>
            <person name="Lutzoni F."/>
            <person name="Magnuson J."/>
            <person name="Mondo S."/>
            <person name="Nolan M."/>
            <person name="Ohm R."/>
            <person name="Pangilinan J."/>
            <person name="Park H.-J."/>
            <person name="Ramirez L."/>
            <person name="Alfaro M."/>
            <person name="Sun H."/>
            <person name="Tritt A."/>
            <person name="Yoshinaga Y."/>
            <person name="Zwiers L.-H."/>
            <person name="Turgeon B."/>
            <person name="Goodwin S."/>
            <person name="Spatafora J."/>
            <person name="Crous P."/>
            <person name="Grigoriev I."/>
        </authorList>
    </citation>
    <scope>NUCLEOTIDE SEQUENCE</scope>
    <source>
        <strain evidence="3">CBS 123094</strain>
    </source>
</reference>
<sequence>MQLLAFASAAALLAVGVSANTYDYSHTCPSSSTGRVRVFNRCPYDVYLWSIVKEPGCPSGGAAVIPSGGFYCEKMREAQGDQGVSIKISKTATCSSSQLLQLEYFLETTKPGYNYNYLDVSYVDCPGNDCDCPTRKEGYYLKSGNDNAKTKSAGDNKICPILSCDGSAACDKMSYVLWNDEQTKSCDLDAPLDFYMCGSEAPGEEVSAPSVAPSSSSSEKKDKPSSTEPEPSSTPEDQVQAAAITPPPSPEETQALNIKTEVVYVTEYATVVNRKRHGHARRHEHFRA</sequence>
<dbReference type="AlphaFoldDB" id="A0A6A5WKN2"/>
<feature type="signal peptide" evidence="2">
    <location>
        <begin position="1"/>
        <end position="19"/>
    </location>
</feature>
<feature type="compositionally biased region" description="Low complexity" evidence="1">
    <location>
        <begin position="204"/>
        <end position="217"/>
    </location>
</feature>
<proteinExistence type="predicted"/>
<dbReference type="PANTHER" id="PTHR36195:SF6">
    <property type="entry name" value="SECRETED THAUMATIN-LIKE PROTEIN CALA"/>
    <property type="match status" value="1"/>
</dbReference>
<protein>
    <recommendedName>
        <fullName evidence="5">Osmotin, thaumatin-like protein</fullName>
    </recommendedName>
</protein>
<feature type="region of interest" description="Disordered" evidence="1">
    <location>
        <begin position="204"/>
        <end position="259"/>
    </location>
</feature>
<evidence type="ECO:0000256" key="1">
    <source>
        <dbReference type="SAM" id="MobiDB-lite"/>
    </source>
</evidence>
<keyword evidence="4" id="KW-1185">Reference proteome</keyword>
<dbReference type="PANTHER" id="PTHR36195">
    <property type="entry name" value="DOMAIN PROTEIN, PUTATIVE (AFU_ORTHOLOGUE AFUA_5G01990)-RELATED-RELATED"/>
    <property type="match status" value="1"/>
</dbReference>
<dbReference type="SUPFAM" id="SSF49870">
    <property type="entry name" value="Osmotin, thaumatin-like protein"/>
    <property type="match status" value="1"/>
</dbReference>
<evidence type="ECO:0000313" key="4">
    <source>
        <dbReference type="Proteomes" id="UP000799779"/>
    </source>
</evidence>
<accession>A0A6A5WKN2</accession>
<evidence type="ECO:0000313" key="3">
    <source>
        <dbReference type="EMBL" id="KAF2002242.1"/>
    </source>
</evidence>
<feature type="chain" id="PRO_5025585020" description="Osmotin, thaumatin-like protein" evidence="2">
    <location>
        <begin position="20"/>
        <end position="288"/>
    </location>
</feature>
<gene>
    <name evidence="3" type="ORF">P154DRAFT_143199</name>
</gene>
<dbReference type="InterPro" id="IPR006771">
    <property type="entry name" value="CetA-like"/>
</dbReference>
<feature type="compositionally biased region" description="Low complexity" evidence="1">
    <location>
        <begin position="226"/>
        <end position="237"/>
    </location>
</feature>